<evidence type="ECO:0000259" key="11">
    <source>
        <dbReference type="PROSITE" id="PS50011"/>
    </source>
</evidence>
<reference evidence="12 13" key="1">
    <citation type="submission" date="2024-05" db="EMBL/GenBank/DDBJ databases">
        <title>Long read based assembly of the Candida bracarensis genome reveals expanded adhesin content.</title>
        <authorList>
            <person name="Marcet-Houben M."/>
            <person name="Ksiezopolska E."/>
            <person name="Gabaldon T."/>
        </authorList>
    </citation>
    <scope>NUCLEOTIDE SEQUENCE [LARGE SCALE GENOMIC DNA]</scope>
    <source>
        <strain evidence="12 13">CBM6</strain>
    </source>
</reference>
<gene>
    <name evidence="12" type="ORF">RNJ44_04025</name>
</gene>
<evidence type="ECO:0000256" key="8">
    <source>
        <dbReference type="ARBA" id="ARBA00047899"/>
    </source>
</evidence>
<evidence type="ECO:0000256" key="3">
    <source>
        <dbReference type="ARBA" id="ARBA00022527"/>
    </source>
</evidence>
<name>A0ABR4NTQ4_9SACH</name>
<accession>A0ABR4NTQ4</accession>
<dbReference type="PROSITE" id="PS00107">
    <property type="entry name" value="PROTEIN_KINASE_ATP"/>
    <property type="match status" value="1"/>
</dbReference>
<comment type="caution">
    <text evidence="12">The sequence shown here is derived from an EMBL/GenBank/DDBJ whole genome shotgun (WGS) entry which is preliminary data.</text>
</comment>
<dbReference type="Gene3D" id="1.10.510.10">
    <property type="entry name" value="Transferase(Phosphotransferase) domain 1"/>
    <property type="match status" value="1"/>
</dbReference>
<comment type="catalytic activity">
    <reaction evidence="9">
        <text>L-seryl-[protein] + ATP = O-phospho-L-seryl-[protein] + ADP + H(+)</text>
        <dbReference type="Rhea" id="RHEA:17989"/>
        <dbReference type="Rhea" id="RHEA-COMP:9863"/>
        <dbReference type="Rhea" id="RHEA-COMP:11604"/>
        <dbReference type="ChEBI" id="CHEBI:15378"/>
        <dbReference type="ChEBI" id="CHEBI:29999"/>
        <dbReference type="ChEBI" id="CHEBI:30616"/>
        <dbReference type="ChEBI" id="CHEBI:83421"/>
        <dbReference type="ChEBI" id="CHEBI:456216"/>
        <dbReference type="EC" id="2.7.11.1"/>
    </reaction>
</comment>
<evidence type="ECO:0000313" key="12">
    <source>
        <dbReference type="EMBL" id="KAL3232109.1"/>
    </source>
</evidence>
<dbReference type="InterPro" id="IPR000719">
    <property type="entry name" value="Prot_kinase_dom"/>
</dbReference>
<evidence type="ECO:0000256" key="4">
    <source>
        <dbReference type="ARBA" id="ARBA00022679"/>
    </source>
</evidence>
<keyword evidence="4" id="KW-0808">Transferase</keyword>
<evidence type="ECO:0000256" key="2">
    <source>
        <dbReference type="ARBA" id="ARBA00012513"/>
    </source>
</evidence>
<proteinExistence type="inferred from homology"/>
<dbReference type="Pfam" id="PF00069">
    <property type="entry name" value="Pkinase"/>
    <property type="match status" value="1"/>
</dbReference>
<evidence type="ECO:0000256" key="9">
    <source>
        <dbReference type="ARBA" id="ARBA00048679"/>
    </source>
</evidence>
<sequence length="524" mass="59450">MAERFQILNCIGRGNFGDVYKAQDTWSNSVVAVKVVNLENSEEDVDLLAQEIFFLAELRSPHITTYITTVIEDVSMWIAMEYCGGGSVSDLLRLHYTDGLPEPKTRYVVREILCGLIYLHSQRKIHRDIKAANVLLTDEGKVKLSDFGVSGRLLSSFRRGTFVGTPYWMAPEVVSNELSGYDEKADIWSLGITVVELLKGSPPLSKYDPMKVIANIPKRKAPRLHGEFSEDAKKFVSLCLIKDATIRPAAKDLLTSRFVMNIRIDNLQDDVQLLKEIKIKLKKTEKVPKFPLQNKIYKENSPESVQLWDFTTSRKDSKICPKYDVQEHPSMETCNTGVPDYTGLLSNLDGTESAFESPISNDMISPYVNSAQDTVTPITPMIGEKSYKKYTTNIKPNYQYELGSGMEIDAQTPNIESEHNNQTEVPKNKLQNKIVNQVSKHKYTTISIEGFDYHKNIIVHSFKRMKERAHDKATKQHVENILAQFNTVEALIPGFSEVFIEEVSLRLDALRSYCAKQDMNSQKI</sequence>
<dbReference type="SUPFAM" id="SSF56112">
    <property type="entry name" value="Protein kinase-like (PK-like)"/>
    <property type="match status" value="1"/>
</dbReference>
<feature type="domain" description="Protein kinase" evidence="11">
    <location>
        <begin position="5"/>
        <end position="259"/>
    </location>
</feature>
<evidence type="ECO:0000256" key="7">
    <source>
        <dbReference type="ARBA" id="ARBA00022840"/>
    </source>
</evidence>
<keyword evidence="3" id="KW-0723">Serine/threonine-protein kinase</keyword>
<keyword evidence="5 10" id="KW-0547">Nucleotide-binding</keyword>
<dbReference type="PROSITE" id="PS50011">
    <property type="entry name" value="PROTEIN_KINASE_DOM"/>
    <property type="match status" value="1"/>
</dbReference>
<comment type="similarity">
    <text evidence="1">Belongs to the protein kinase superfamily. STE Ser/Thr protein kinase family. STE20 subfamily.</text>
</comment>
<evidence type="ECO:0000256" key="5">
    <source>
        <dbReference type="ARBA" id="ARBA00022741"/>
    </source>
</evidence>
<dbReference type="PANTHER" id="PTHR48012">
    <property type="entry name" value="STERILE20-LIKE KINASE, ISOFORM B-RELATED"/>
    <property type="match status" value="1"/>
</dbReference>
<dbReference type="InterPro" id="IPR050629">
    <property type="entry name" value="STE20/SPS1-PAK"/>
</dbReference>
<evidence type="ECO:0000313" key="13">
    <source>
        <dbReference type="Proteomes" id="UP001623330"/>
    </source>
</evidence>
<keyword evidence="13" id="KW-1185">Reference proteome</keyword>
<dbReference type="SMART" id="SM00220">
    <property type="entry name" value="S_TKc"/>
    <property type="match status" value="1"/>
</dbReference>
<keyword evidence="6" id="KW-0418">Kinase</keyword>
<feature type="binding site" evidence="10">
    <location>
        <position position="34"/>
    </location>
    <ligand>
        <name>ATP</name>
        <dbReference type="ChEBI" id="CHEBI:30616"/>
    </ligand>
</feature>
<evidence type="ECO:0000256" key="10">
    <source>
        <dbReference type="PROSITE-ProRule" id="PRU10141"/>
    </source>
</evidence>
<dbReference type="EC" id="2.7.11.1" evidence="2"/>
<organism evidence="12 13">
    <name type="scientific">Nakaseomyces bracarensis</name>
    <dbReference type="NCBI Taxonomy" id="273131"/>
    <lineage>
        <taxon>Eukaryota</taxon>
        <taxon>Fungi</taxon>
        <taxon>Dikarya</taxon>
        <taxon>Ascomycota</taxon>
        <taxon>Saccharomycotina</taxon>
        <taxon>Saccharomycetes</taxon>
        <taxon>Saccharomycetales</taxon>
        <taxon>Saccharomycetaceae</taxon>
        <taxon>Nakaseomyces</taxon>
    </lineage>
</organism>
<evidence type="ECO:0000256" key="6">
    <source>
        <dbReference type="ARBA" id="ARBA00022777"/>
    </source>
</evidence>
<dbReference type="InterPro" id="IPR011009">
    <property type="entry name" value="Kinase-like_dom_sf"/>
</dbReference>
<dbReference type="InterPro" id="IPR017441">
    <property type="entry name" value="Protein_kinase_ATP_BS"/>
</dbReference>
<protein>
    <recommendedName>
        <fullName evidence="2">non-specific serine/threonine protein kinase</fullName>
        <ecNumber evidence="2">2.7.11.1</ecNumber>
    </recommendedName>
</protein>
<dbReference type="EMBL" id="JBEVYD010000005">
    <property type="protein sequence ID" value="KAL3232109.1"/>
    <property type="molecule type" value="Genomic_DNA"/>
</dbReference>
<dbReference type="PANTHER" id="PTHR48012:SF10">
    <property type="entry name" value="FI20177P1"/>
    <property type="match status" value="1"/>
</dbReference>
<keyword evidence="7 10" id="KW-0067">ATP-binding</keyword>
<comment type="catalytic activity">
    <reaction evidence="8">
        <text>L-threonyl-[protein] + ATP = O-phospho-L-threonyl-[protein] + ADP + H(+)</text>
        <dbReference type="Rhea" id="RHEA:46608"/>
        <dbReference type="Rhea" id="RHEA-COMP:11060"/>
        <dbReference type="Rhea" id="RHEA-COMP:11605"/>
        <dbReference type="ChEBI" id="CHEBI:15378"/>
        <dbReference type="ChEBI" id="CHEBI:30013"/>
        <dbReference type="ChEBI" id="CHEBI:30616"/>
        <dbReference type="ChEBI" id="CHEBI:61977"/>
        <dbReference type="ChEBI" id="CHEBI:456216"/>
        <dbReference type="EC" id="2.7.11.1"/>
    </reaction>
</comment>
<evidence type="ECO:0000256" key="1">
    <source>
        <dbReference type="ARBA" id="ARBA00008874"/>
    </source>
</evidence>
<dbReference type="Proteomes" id="UP001623330">
    <property type="component" value="Unassembled WGS sequence"/>
</dbReference>